<reference evidence="16" key="1">
    <citation type="submission" date="2023-06" db="EMBL/GenBank/DDBJ databases">
        <authorList>
            <person name="Jiang Y."/>
            <person name="Liu Q."/>
        </authorList>
    </citation>
    <scope>NUCLEOTIDE SEQUENCE</scope>
    <source>
        <strain evidence="16">CGMCC 1.12090</strain>
    </source>
</reference>
<dbReference type="Gene3D" id="3.20.20.80">
    <property type="entry name" value="Glycosidases"/>
    <property type="match status" value="1"/>
</dbReference>
<evidence type="ECO:0000256" key="13">
    <source>
        <dbReference type="NCBIfam" id="TIGR02402"/>
    </source>
</evidence>
<evidence type="ECO:0000256" key="14">
    <source>
        <dbReference type="PIRNR" id="PIRNR006337"/>
    </source>
</evidence>
<evidence type="ECO:0000313" key="17">
    <source>
        <dbReference type="Proteomes" id="UP001169027"/>
    </source>
</evidence>
<dbReference type="InterPro" id="IPR012768">
    <property type="entry name" value="Trehalose_TreZ"/>
</dbReference>
<dbReference type="PANTHER" id="PTHR43651">
    <property type="entry name" value="1,4-ALPHA-GLUCAN-BRANCHING ENZYME"/>
    <property type="match status" value="1"/>
</dbReference>
<evidence type="ECO:0000256" key="2">
    <source>
        <dbReference type="ARBA" id="ARBA00005199"/>
    </source>
</evidence>
<dbReference type="InterPro" id="IPR004193">
    <property type="entry name" value="Glyco_hydro_13_N"/>
</dbReference>
<evidence type="ECO:0000256" key="1">
    <source>
        <dbReference type="ARBA" id="ARBA00004496"/>
    </source>
</evidence>
<comment type="caution">
    <text evidence="16">The sequence shown here is derived from an EMBL/GenBank/DDBJ whole genome shotgun (WGS) entry which is preliminary data.</text>
</comment>
<comment type="catalytic activity">
    <reaction evidence="12 14">
        <text>hydrolysis of (1-&gt;4)-alpha-D-glucosidic linkage in 4-alpha-D-[(1-&gt;4)-alpha-D-glucanosyl]n trehalose to yield trehalose and (1-&gt;4)-alpha-D-glucan.</text>
        <dbReference type="EC" id="3.2.1.141"/>
    </reaction>
</comment>
<dbReference type="InterPro" id="IPR014756">
    <property type="entry name" value="Ig_E-set"/>
</dbReference>
<comment type="pathway">
    <text evidence="2 14">Glycan biosynthesis; trehalose biosynthesis.</text>
</comment>
<evidence type="ECO:0000256" key="3">
    <source>
        <dbReference type="ARBA" id="ARBA00008061"/>
    </source>
</evidence>
<dbReference type="PIRSF" id="PIRSF006337">
    <property type="entry name" value="Trehalose_TreZ"/>
    <property type="match status" value="1"/>
</dbReference>
<dbReference type="EC" id="3.2.1.141" evidence="4 13"/>
<sequence>MKRRHAMPFGAEVLAEGGVRFRLWAPSIERVVLERARGAGWQDHAMQRAEDGWHEAGLAQAAAGDRYRYRLPDGLRVPDPASRLNPDDVHGPSEVVDPGAYAWRDADWTGRPWHEAVVYELHLGTFTPEGTLAAARDRLPGLAELGITAVELMPLADFPGHRNWGYDGVLPFAPDASYGTPDDLRRFVESAHALGLMVLLDVVYNHLGPEGNYLPAYCPEFFNPAHQTPWGAAINFDGAGARTVRDFFVHNALYWIEEYGFDGLRMDAVHAIRDDSTPPIVEEICNALRQGPGRRRQVHVVLENDLNQAHRLERGDDGAPLAATAQWNDDLHHAAHVLLTGETDGYYADYASRPLEQFGLALAQGFIYSGQPSAFRGGEARGEPCTHLPLGAFVSFLQTHDQVGNRAMGERIDALADPLLVMAARSCVLLSPHTPMLFMGEEYAATTPFQFFCDFGPELAAAVTAGRRAEFGRFVAFAGEAAQARIPDPNDPATFADSRLDAQQAAQPPHAAALAITRELLRVRRAELMPRLAGGAGAHQWSCEGDALRLAWRLGADDGPGVLLHLVANFGAGDAELAWPPGRVIHRLRVDDAAPPGGLLRLPRGGVCATLEEPGDG</sequence>
<comment type="subcellular location">
    <subcellularLocation>
        <location evidence="1">Cytoplasm</location>
    </subcellularLocation>
</comment>
<evidence type="ECO:0000259" key="15">
    <source>
        <dbReference type="SMART" id="SM00642"/>
    </source>
</evidence>
<evidence type="ECO:0000313" key="16">
    <source>
        <dbReference type="EMBL" id="MDO1532754.1"/>
    </source>
</evidence>
<evidence type="ECO:0000256" key="11">
    <source>
        <dbReference type="ARBA" id="ARBA00033284"/>
    </source>
</evidence>
<dbReference type="CDD" id="cd11325">
    <property type="entry name" value="AmyAc_GTHase"/>
    <property type="match status" value="1"/>
</dbReference>
<dbReference type="InterPro" id="IPR044901">
    <property type="entry name" value="Trehalose_TreZ_E-set_sf"/>
</dbReference>
<dbReference type="EMBL" id="JAUKVY010000006">
    <property type="protein sequence ID" value="MDO1532754.1"/>
    <property type="molecule type" value="Genomic_DNA"/>
</dbReference>
<feature type="domain" description="Glycosyl hydrolase family 13 catalytic" evidence="15">
    <location>
        <begin position="120"/>
        <end position="467"/>
    </location>
</feature>
<evidence type="ECO:0000256" key="6">
    <source>
        <dbReference type="ARBA" id="ARBA00022490"/>
    </source>
</evidence>
<comment type="similarity">
    <text evidence="3 14">Belongs to the glycosyl hydrolase 13 family.</text>
</comment>
<evidence type="ECO:0000256" key="5">
    <source>
        <dbReference type="ARBA" id="ARBA00015938"/>
    </source>
</evidence>
<dbReference type="InterPro" id="IPR017853">
    <property type="entry name" value="GH"/>
</dbReference>
<evidence type="ECO:0000256" key="7">
    <source>
        <dbReference type="ARBA" id="ARBA00022801"/>
    </source>
</evidence>
<dbReference type="Pfam" id="PF02922">
    <property type="entry name" value="CBM_48"/>
    <property type="match status" value="1"/>
</dbReference>
<dbReference type="Gene3D" id="1.10.10.760">
    <property type="entry name" value="E-set domains of sugar-utilizing enzymes"/>
    <property type="match status" value="1"/>
</dbReference>
<keyword evidence="8" id="KW-0119">Carbohydrate metabolism</keyword>
<dbReference type="InterPro" id="IPR006047">
    <property type="entry name" value="GH13_cat_dom"/>
</dbReference>
<keyword evidence="6" id="KW-0963">Cytoplasm</keyword>
<gene>
    <name evidence="16" type="primary">treZ</name>
    <name evidence="16" type="ORF">Q2T77_10680</name>
</gene>
<accession>A0ABT8S1E9</accession>
<dbReference type="Pfam" id="PF00128">
    <property type="entry name" value="Alpha-amylase"/>
    <property type="match status" value="1"/>
</dbReference>
<dbReference type="SUPFAM" id="SSF81296">
    <property type="entry name" value="E set domains"/>
    <property type="match status" value="1"/>
</dbReference>
<protein>
    <recommendedName>
        <fullName evidence="5 13">Malto-oligosyltrehalose trehalohydrolase</fullName>
        <shortName evidence="14">MTHase</shortName>
        <ecNumber evidence="4 13">3.2.1.141</ecNumber>
    </recommendedName>
    <alternativeName>
        <fullName evidence="11 14">4-alpha-D-((1-&gt;4)-alpha-D-glucano)trehalose trehalohydrolase</fullName>
    </alternativeName>
    <alternativeName>
        <fullName evidence="10 14">Maltooligosyl trehalose trehalohydrolase</fullName>
    </alternativeName>
</protein>
<keyword evidence="17" id="KW-1185">Reference proteome</keyword>
<evidence type="ECO:0000256" key="4">
    <source>
        <dbReference type="ARBA" id="ARBA00012268"/>
    </source>
</evidence>
<proteinExistence type="inferred from homology"/>
<dbReference type="Gene3D" id="2.60.40.10">
    <property type="entry name" value="Immunoglobulins"/>
    <property type="match status" value="1"/>
</dbReference>
<dbReference type="SMART" id="SM00642">
    <property type="entry name" value="Aamy"/>
    <property type="match status" value="1"/>
</dbReference>
<evidence type="ECO:0000256" key="10">
    <source>
        <dbReference type="ARBA" id="ARBA00032057"/>
    </source>
</evidence>
<dbReference type="Proteomes" id="UP001169027">
    <property type="component" value="Unassembled WGS sequence"/>
</dbReference>
<keyword evidence="7 14" id="KW-0378">Hydrolase</keyword>
<evidence type="ECO:0000256" key="12">
    <source>
        <dbReference type="ARBA" id="ARBA00034013"/>
    </source>
</evidence>
<evidence type="ECO:0000256" key="9">
    <source>
        <dbReference type="ARBA" id="ARBA00023295"/>
    </source>
</evidence>
<dbReference type="InterPro" id="IPR013783">
    <property type="entry name" value="Ig-like_fold"/>
</dbReference>
<dbReference type="SUPFAM" id="SSF51445">
    <property type="entry name" value="(Trans)glycosidases"/>
    <property type="match status" value="1"/>
</dbReference>
<keyword evidence="9 14" id="KW-0326">Glycosidase</keyword>
<dbReference type="CDD" id="cd02853">
    <property type="entry name" value="E_set_MTHase_like_N"/>
    <property type="match status" value="1"/>
</dbReference>
<dbReference type="PANTHER" id="PTHR43651:SF11">
    <property type="entry name" value="MALTO-OLIGOSYLTREHALOSE TREHALOHYDROLASE"/>
    <property type="match status" value="1"/>
</dbReference>
<name>A0ABT8S1E9_9BURK</name>
<organism evidence="16 17">
    <name type="scientific">Variovorax ginsengisoli</name>
    <dbReference type="NCBI Taxonomy" id="363844"/>
    <lineage>
        <taxon>Bacteria</taxon>
        <taxon>Pseudomonadati</taxon>
        <taxon>Pseudomonadota</taxon>
        <taxon>Betaproteobacteria</taxon>
        <taxon>Burkholderiales</taxon>
        <taxon>Comamonadaceae</taxon>
        <taxon>Variovorax</taxon>
    </lineage>
</organism>
<dbReference type="RefSeq" id="WP_301807904.1">
    <property type="nucleotide sequence ID" value="NZ_JAUJZH010000006.1"/>
</dbReference>
<dbReference type="NCBIfam" id="TIGR02402">
    <property type="entry name" value="trehalose_TreZ"/>
    <property type="match status" value="1"/>
</dbReference>
<evidence type="ECO:0000256" key="8">
    <source>
        <dbReference type="ARBA" id="ARBA00023277"/>
    </source>
</evidence>